<dbReference type="Proteomes" id="UP000464644">
    <property type="component" value="Chromosome"/>
</dbReference>
<name>A0ABX6HA62_9PSED</name>
<keyword evidence="2" id="KW-1185">Reference proteome</keyword>
<evidence type="ECO:0000313" key="1">
    <source>
        <dbReference type="EMBL" id="QHF02420.1"/>
    </source>
</evidence>
<evidence type="ECO:0000313" key="2">
    <source>
        <dbReference type="Proteomes" id="UP000464644"/>
    </source>
</evidence>
<proteinExistence type="predicted"/>
<dbReference type="EMBL" id="CP047265">
    <property type="protein sequence ID" value="QHF02420.1"/>
    <property type="molecule type" value="Genomic_DNA"/>
</dbReference>
<reference evidence="1 2" key="1">
    <citation type="journal article" date="2014" name="Genome Announc.">
        <title>Draft Genome Sequences of a Phylogenetically Diverse Suite of Pseudomonas syringae Strains from Multiple Source Populations.</title>
        <authorList>
            <person name="Baltrus D.A."/>
            <person name="Yourstone S."/>
            <person name="Lind A."/>
            <person name="Guilbaud C."/>
            <person name="Sands D.C."/>
            <person name="Jones C.D."/>
            <person name="Morris C.E."/>
            <person name="Dangl J.L."/>
        </authorList>
    </citation>
    <scope>NUCLEOTIDE SEQUENCE [LARGE SCALE GENOMIC DNA]</scope>
    <source>
        <strain evidence="1 2">CC1524</strain>
    </source>
</reference>
<organism evidence="1 2">
    <name type="scientific">Pseudomonas asturiensis</name>
    <dbReference type="NCBI Taxonomy" id="1190415"/>
    <lineage>
        <taxon>Bacteria</taxon>
        <taxon>Pseudomonadati</taxon>
        <taxon>Pseudomonadota</taxon>
        <taxon>Gammaproteobacteria</taxon>
        <taxon>Pseudomonadales</taxon>
        <taxon>Pseudomonadaceae</taxon>
        <taxon>Pseudomonas</taxon>
    </lineage>
</organism>
<dbReference type="RefSeq" id="WP_152535042.1">
    <property type="nucleotide sequence ID" value="NZ_CP047265.1"/>
</dbReference>
<accession>A0ABX6HA62</accession>
<sequence length="112" mass="11683">MKAPMWNQLLVDVEREYPACSQPGAKLSSGQVEQLLAVENASENFNITILHGVAAMGELLAHASTTAGLDDDVVQGAGYLIQSLALLSMAMTESGAAATYKLANIPHKGAGQ</sequence>
<gene>
    <name evidence="1" type="ORF">N015_08350</name>
</gene>
<protein>
    <submittedName>
        <fullName evidence="1">Uncharacterized protein</fullName>
    </submittedName>
</protein>